<keyword evidence="1" id="KW-0812">Transmembrane</keyword>
<keyword evidence="1" id="KW-1133">Transmembrane helix</keyword>
<accession>A0A820GUQ9</accession>
<dbReference type="AlphaFoldDB" id="A0A820GUQ9"/>
<dbReference type="Proteomes" id="UP000663868">
    <property type="component" value="Unassembled WGS sequence"/>
</dbReference>
<gene>
    <name evidence="2" type="ORF">KXQ929_LOCUS44560</name>
</gene>
<comment type="caution">
    <text evidence="2">The sequence shown here is derived from an EMBL/GenBank/DDBJ whole genome shotgun (WGS) entry which is preliminary data.</text>
</comment>
<feature type="transmembrane region" description="Helical" evidence="1">
    <location>
        <begin position="41"/>
        <end position="63"/>
    </location>
</feature>
<dbReference type="EMBL" id="CAJOBB010012909">
    <property type="protein sequence ID" value="CAF4283203.1"/>
    <property type="molecule type" value="Genomic_DNA"/>
</dbReference>
<reference evidence="2" key="1">
    <citation type="submission" date="2021-02" db="EMBL/GenBank/DDBJ databases">
        <authorList>
            <person name="Nowell W R."/>
        </authorList>
    </citation>
    <scope>NUCLEOTIDE SEQUENCE</scope>
</reference>
<organism evidence="2 3">
    <name type="scientific">Adineta steineri</name>
    <dbReference type="NCBI Taxonomy" id="433720"/>
    <lineage>
        <taxon>Eukaryota</taxon>
        <taxon>Metazoa</taxon>
        <taxon>Spiralia</taxon>
        <taxon>Gnathifera</taxon>
        <taxon>Rotifera</taxon>
        <taxon>Eurotatoria</taxon>
        <taxon>Bdelloidea</taxon>
        <taxon>Adinetida</taxon>
        <taxon>Adinetidae</taxon>
        <taxon>Adineta</taxon>
    </lineage>
</organism>
<name>A0A820GUQ9_9BILA</name>
<evidence type="ECO:0000313" key="2">
    <source>
        <dbReference type="EMBL" id="CAF4283203.1"/>
    </source>
</evidence>
<feature type="non-terminal residue" evidence="2">
    <location>
        <position position="64"/>
    </location>
</feature>
<feature type="non-terminal residue" evidence="2">
    <location>
        <position position="1"/>
    </location>
</feature>
<keyword evidence="1" id="KW-0472">Membrane</keyword>
<evidence type="ECO:0000313" key="3">
    <source>
        <dbReference type="Proteomes" id="UP000663868"/>
    </source>
</evidence>
<protein>
    <submittedName>
        <fullName evidence="2">Uncharacterized protein</fullName>
    </submittedName>
</protein>
<evidence type="ECO:0000256" key="1">
    <source>
        <dbReference type="SAM" id="Phobius"/>
    </source>
</evidence>
<proteinExistence type="predicted"/>
<sequence>GQTSTPSSPSPSPALLPSPAQYLSPVPAAPTSYCTYICKKLICYIFIVTFFFPALGGDVFISVF</sequence>